<accession>A0A9P0G5B2</accession>
<evidence type="ECO:0000313" key="8">
    <source>
        <dbReference type="EMBL" id="CAH0771665.1"/>
    </source>
</evidence>
<organism evidence="8 9">
    <name type="scientific">Bemisia tabaci</name>
    <name type="common">Sweetpotato whitefly</name>
    <name type="synonym">Aleurodes tabaci</name>
    <dbReference type="NCBI Taxonomy" id="7038"/>
    <lineage>
        <taxon>Eukaryota</taxon>
        <taxon>Metazoa</taxon>
        <taxon>Ecdysozoa</taxon>
        <taxon>Arthropoda</taxon>
        <taxon>Hexapoda</taxon>
        <taxon>Insecta</taxon>
        <taxon>Pterygota</taxon>
        <taxon>Neoptera</taxon>
        <taxon>Paraneoptera</taxon>
        <taxon>Hemiptera</taxon>
        <taxon>Sternorrhyncha</taxon>
        <taxon>Aleyrodoidea</taxon>
        <taxon>Aleyrodidae</taxon>
        <taxon>Aleyrodinae</taxon>
        <taxon>Bemisia</taxon>
    </lineage>
</organism>
<sequence>MTQVESTSPEEKPRQNQPEDSQKTRGKLPFKVWFHEVHVPGRSNISPAHPLSHVDEIAGKFYSKYHFDTEVNDAILTEVLKSYEAGPREKYPEPLLESQRLGWYYDVKFTPIELLRDRRFNFHKRTSDIIKLEARIGAQKSAHS</sequence>
<feature type="region of interest" description="Disordered" evidence="7">
    <location>
        <begin position="1"/>
        <end position="25"/>
    </location>
</feature>
<dbReference type="Proteomes" id="UP001152759">
    <property type="component" value="Chromosome 4"/>
</dbReference>
<evidence type="ECO:0000256" key="1">
    <source>
        <dbReference type="ARBA" id="ARBA00004138"/>
    </source>
</evidence>
<dbReference type="GO" id="GO:0005856">
    <property type="term" value="C:cytoskeleton"/>
    <property type="evidence" value="ECO:0007669"/>
    <property type="project" value="UniProtKB-SubCell"/>
</dbReference>
<comment type="subcellular location">
    <subcellularLocation>
        <location evidence="1">Cell projection</location>
        <location evidence="1">Cilium</location>
    </subcellularLocation>
    <subcellularLocation>
        <location evidence="2">Cytoplasm</location>
        <location evidence="2">Cytoskeleton</location>
    </subcellularLocation>
</comment>
<dbReference type="InterPro" id="IPR029214">
    <property type="entry name" value="CFAP144"/>
</dbReference>
<name>A0A9P0G5B2_BEMTA</name>
<reference evidence="8" key="1">
    <citation type="submission" date="2021-12" db="EMBL/GenBank/DDBJ databases">
        <authorList>
            <person name="King R."/>
        </authorList>
    </citation>
    <scope>NUCLEOTIDE SEQUENCE</scope>
</reference>
<dbReference type="Pfam" id="PF14886">
    <property type="entry name" value="FAM183"/>
    <property type="match status" value="1"/>
</dbReference>
<keyword evidence="5" id="KW-0966">Cell projection</keyword>
<dbReference type="EMBL" id="OU963865">
    <property type="protein sequence ID" value="CAH0771665.1"/>
    <property type="molecule type" value="Genomic_DNA"/>
</dbReference>
<protein>
    <submittedName>
        <fullName evidence="8">Uncharacterized protein</fullName>
    </submittedName>
</protein>
<keyword evidence="9" id="KW-1185">Reference proteome</keyword>
<evidence type="ECO:0000313" key="9">
    <source>
        <dbReference type="Proteomes" id="UP001152759"/>
    </source>
</evidence>
<gene>
    <name evidence="8" type="ORF">BEMITA_LOCUS8380</name>
</gene>
<evidence type="ECO:0000256" key="3">
    <source>
        <dbReference type="ARBA" id="ARBA00022490"/>
    </source>
</evidence>
<proteinExistence type="inferred from homology"/>
<dbReference type="GO" id="GO:0005929">
    <property type="term" value="C:cilium"/>
    <property type="evidence" value="ECO:0007669"/>
    <property type="project" value="UniProtKB-SubCell"/>
</dbReference>
<evidence type="ECO:0000256" key="2">
    <source>
        <dbReference type="ARBA" id="ARBA00004245"/>
    </source>
</evidence>
<evidence type="ECO:0000256" key="6">
    <source>
        <dbReference type="ARBA" id="ARBA00034777"/>
    </source>
</evidence>
<keyword evidence="4" id="KW-0206">Cytoskeleton</keyword>
<comment type="similarity">
    <text evidence="6">Belongs to the CFAP144 family.</text>
</comment>
<evidence type="ECO:0000256" key="5">
    <source>
        <dbReference type="ARBA" id="ARBA00023273"/>
    </source>
</evidence>
<dbReference type="AlphaFoldDB" id="A0A9P0G5B2"/>
<evidence type="ECO:0000256" key="7">
    <source>
        <dbReference type="SAM" id="MobiDB-lite"/>
    </source>
</evidence>
<evidence type="ECO:0000256" key="4">
    <source>
        <dbReference type="ARBA" id="ARBA00023212"/>
    </source>
</evidence>
<keyword evidence="3" id="KW-0963">Cytoplasm</keyword>